<proteinExistence type="predicted"/>
<evidence type="ECO:0000313" key="2">
    <source>
        <dbReference type="Proteomes" id="UP001165121"/>
    </source>
</evidence>
<dbReference type="Proteomes" id="UP001165121">
    <property type="component" value="Unassembled WGS sequence"/>
</dbReference>
<reference evidence="1" key="1">
    <citation type="submission" date="2023-04" db="EMBL/GenBank/DDBJ databases">
        <title>Phytophthora fragariaefolia NBRC 109709.</title>
        <authorList>
            <person name="Ichikawa N."/>
            <person name="Sato H."/>
            <person name="Tonouchi N."/>
        </authorList>
    </citation>
    <scope>NUCLEOTIDE SEQUENCE</scope>
    <source>
        <strain evidence="1">NBRC 109709</strain>
    </source>
</reference>
<dbReference type="OrthoDB" id="129170at2759"/>
<evidence type="ECO:0000313" key="1">
    <source>
        <dbReference type="EMBL" id="GMF50394.1"/>
    </source>
</evidence>
<name>A0A9W6Y176_9STRA</name>
<comment type="caution">
    <text evidence="1">The sequence shown here is derived from an EMBL/GenBank/DDBJ whole genome shotgun (WGS) entry which is preliminary data.</text>
</comment>
<organism evidence="1 2">
    <name type="scientific">Phytophthora fragariaefolia</name>
    <dbReference type="NCBI Taxonomy" id="1490495"/>
    <lineage>
        <taxon>Eukaryota</taxon>
        <taxon>Sar</taxon>
        <taxon>Stramenopiles</taxon>
        <taxon>Oomycota</taxon>
        <taxon>Peronosporomycetes</taxon>
        <taxon>Peronosporales</taxon>
        <taxon>Peronosporaceae</taxon>
        <taxon>Phytophthora</taxon>
    </lineage>
</organism>
<gene>
    <name evidence="1" type="ORF">Pfra01_002011000</name>
</gene>
<accession>A0A9W6Y176</accession>
<keyword evidence="2" id="KW-1185">Reference proteome</keyword>
<dbReference type="AlphaFoldDB" id="A0A9W6Y176"/>
<dbReference type="EMBL" id="BSXT01002687">
    <property type="protein sequence ID" value="GMF50394.1"/>
    <property type="molecule type" value="Genomic_DNA"/>
</dbReference>
<sequence>MMQVLDIFGKASGLQINTGKTLVIALHPRGLQPATQLPTTLKYQGQMDACRYLGIQVGSRNHSATTWQNAINKLAVRLHIASQKVLTVDQRSLIAGAVIIPALLYVAQHAWPTAKEVHDMDARIRNYIWHGQFSTDVTGVRAWLDPDLANLPRTCGGLAVPLLRAELYALTATAVTNWAERGTKQSHIVGDILLHGSTEGLAPHVFITPEYVPPAPTGVHRRSSLWLTGRMLVEQAGTSDTGINEALTKYVEKVHAAGGITCNWKGTTLGVDSTALLAAVATTKDLVDPRAANTLHTEWLPFAAIKTLQVITTEGKRVSLAQAAGYTAKPNCLLKDVFNWTRPTQGHLQFETAGATVPIPPRGVVEGLAKILVTNFISMTQRNTHHDEIRFTTTPLQHPVVITTREADAAAIEIVILTGVWEPPITRRAEGHDHLTRAITEFMAPEVEVTYVHPHPRLSRLVCIWAGRRRWTRTRREYKQRVAAASIRRGNANRKARATRWENESGDAARGLETLEWKRIRRIVGMGPWGEEFLLRLKLHAYSVFDVRNNRPGCPHATCEHLTEVDLHHIFWDCPAADKLRKLMLQPWRKLGLQESGLEQAIFGLRLHEIPRGVWNVVDAFRTASLDPPLQLMEAVTCNDRSLLEAWIGSVSQLCVEMEGQLL</sequence>
<protein>
    <submittedName>
        <fullName evidence="1">Unnamed protein product</fullName>
    </submittedName>
</protein>